<evidence type="ECO:0000313" key="1">
    <source>
        <dbReference type="EMBL" id="PZR07152.1"/>
    </source>
</evidence>
<evidence type="ECO:0000313" key="2">
    <source>
        <dbReference type="Proteomes" id="UP000249061"/>
    </source>
</evidence>
<gene>
    <name evidence="1" type="ORF">DI536_28245</name>
</gene>
<dbReference type="EMBL" id="QFQP01000033">
    <property type="protein sequence ID" value="PZR07152.1"/>
    <property type="molecule type" value="Genomic_DNA"/>
</dbReference>
<comment type="caution">
    <text evidence="1">The sequence shown here is derived from an EMBL/GenBank/DDBJ whole genome shotgun (WGS) entry which is preliminary data.</text>
</comment>
<sequence>MAGSTCVTTPTTSQCGANGNACTTCTAVDSCISGACTIDPTSTWLVRPSQVRVNNSWDATSAPDIFVEIWCPSTATSISYTTTTIGDATTATWAAGGCTMTADQLLNLGFDFRVWDEDLSDHDLVQARTSATPMDSHLRAGMLTGNTATLLNITFTFIKQ</sequence>
<reference evidence="1 2" key="1">
    <citation type="submission" date="2017-08" db="EMBL/GenBank/DDBJ databases">
        <title>Infants hospitalized years apart are colonized by the same room-sourced microbial strains.</title>
        <authorList>
            <person name="Brooks B."/>
            <person name="Olm M.R."/>
            <person name="Firek B.A."/>
            <person name="Baker R."/>
            <person name="Thomas B.C."/>
            <person name="Morowitz M.J."/>
            <person name="Banfield J.F."/>
        </authorList>
    </citation>
    <scope>NUCLEOTIDE SEQUENCE [LARGE SCALE GENOMIC DNA]</scope>
    <source>
        <strain evidence="1">S2_003_000_R2_14</strain>
    </source>
</reference>
<dbReference type="AlphaFoldDB" id="A0A2W5SWG2"/>
<protein>
    <submittedName>
        <fullName evidence="1">Uncharacterized protein</fullName>
    </submittedName>
</protein>
<accession>A0A2W5SWG2</accession>
<organism evidence="1 2">
    <name type="scientific">Archangium gephyra</name>
    <dbReference type="NCBI Taxonomy" id="48"/>
    <lineage>
        <taxon>Bacteria</taxon>
        <taxon>Pseudomonadati</taxon>
        <taxon>Myxococcota</taxon>
        <taxon>Myxococcia</taxon>
        <taxon>Myxococcales</taxon>
        <taxon>Cystobacterineae</taxon>
        <taxon>Archangiaceae</taxon>
        <taxon>Archangium</taxon>
    </lineage>
</organism>
<name>A0A2W5SWG2_9BACT</name>
<dbReference type="Proteomes" id="UP000249061">
    <property type="component" value="Unassembled WGS sequence"/>
</dbReference>
<proteinExistence type="predicted"/>